<keyword evidence="5" id="KW-0282">Flagellum</keyword>
<evidence type="ECO:0000256" key="6">
    <source>
        <dbReference type="ARBA" id="ARBA00023069"/>
    </source>
</evidence>
<comment type="caution">
    <text evidence="11">The sequence shown here is derived from an EMBL/GenBank/DDBJ whole genome shotgun (WGS) entry which is preliminary data.</text>
</comment>
<dbReference type="Pfam" id="PF02493">
    <property type="entry name" value="MORN"/>
    <property type="match status" value="3"/>
</dbReference>
<dbReference type="GO" id="GO:0005930">
    <property type="term" value="C:axoneme"/>
    <property type="evidence" value="ECO:0007669"/>
    <property type="project" value="UniProtKB-SubCell"/>
</dbReference>
<dbReference type="Gene3D" id="2.20.110.10">
    <property type="entry name" value="Histone H3 K4-specific methyltransferase SET7/9 N-terminal domain"/>
    <property type="match status" value="1"/>
</dbReference>
<evidence type="ECO:0000256" key="10">
    <source>
        <dbReference type="SAM" id="MobiDB-lite"/>
    </source>
</evidence>
<evidence type="ECO:0000256" key="2">
    <source>
        <dbReference type="ARBA" id="ARBA00004430"/>
    </source>
</evidence>
<accession>V8NAY5</accession>
<dbReference type="OrthoDB" id="294378at2759"/>
<reference evidence="11 12" key="1">
    <citation type="journal article" date="2013" name="Proc. Natl. Acad. Sci. U.S.A.">
        <title>The king cobra genome reveals dynamic gene evolution and adaptation in the snake venom system.</title>
        <authorList>
            <person name="Vonk F.J."/>
            <person name="Casewell N.R."/>
            <person name="Henkel C.V."/>
            <person name="Heimberg A.M."/>
            <person name="Jansen H.J."/>
            <person name="McCleary R.J."/>
            <person name="Kerkkamp H.M."/>
            <person name="Vos R.A."/>
            <person name="Guerreiro I."/>
            <person name="Calvete J.J."/>
            <person name="Wuster W."/>
            <person name="Woods A.E."/>
            <person name="Logan J.M."/>
            <person name="Harrison R.A."/>
            <person name="Castoe T.A."/>
            <person name="de Koning A.P."/>
            <person name="Pollock D.D."/>
            <person name="Yandell M."/>
            <person name="Calderon D."/>
            <person name="Renjifo C."/>
            <person name="Currier R.B."/>
            <person name="Salgado D."/>
            <person name="Pla D."/>
            <person name="Sanz L."/>
            <person name="Hyder A.S."/>
            <person name="Ribeiro J.M."/>
            <person name="Arntzen J.W."/>
            <person name="van den Thillart G.E."/>
            <person name="Boetzer M."/>
            <person name="Pirovano W."/>
            <person name="Dirks R.P."/>
            <person name="Spaink H.P."/>
            <person name="Duboule D."/>
            <person name="McGlinn E."/>
            <person name="Kini R.M."/>
            <person name="Richardson M.K."/>
        </authorList>
    </citation>
    <scope>NUCLEOTIDE SEQUENCE</scope>
    <source>
        <tissue evidence="11">Blood</tissue>
    </source>
</reference>
<dbReference type="Proteomes" id="UP000018936">
    <property type="component" value="Unassembled WGS sequence"/>
</dbReference>
<feature type="compositionally biased region" description="Basic and acidic residues" evidence="10">
    <location>
        <begin position="298"/>
        <end position="319"/>
    </location>
</feature>
<feature type="compositionally biased region" description="Basic and acidic residues" evidence="10">
    <location>
        <begin position="348"/>
        <end position="357"/>
    </location>
</feature>
<evidence type="ECO:0000256" key="9">
    <source>
        <dbReference type="SAM" id="Coils"/>
    </source>
</evidence>
<keyword evidence="4" id="KW-0677">Repeat</keyword>
<evidence type="ECO:0000256" key="7">
    <source>
        <dbReference type="ARBA" id="ARBA00023212"/>
    </source>
</evidence>
<proteinExistence type="predicted"/>
<evidence type="ECO:0000256" key="4">
    <source>
        <dbReference type="ARBA" id="ARBA00022737"/>
    </source>
</evidence>
<feature type="region of interest" description="Disordered" evidence="10">
    <location>
        <begin position="273"/>
        <end position="319"/>
    </location>
</feature>
<organism evidence="11 12">
    <name type="scientific">Ophiophagus hannah</name>
    <name type="common">King cobra</name>
    <name type="synonym">Naja hannah</name>
    <dbReference type="NCBI Taxonomy" id="8665"/>
    <lineage>
        <taxon>Eukaryota</taxon>
        <taxon>Metazoa</taxon>
        <taxon>Chordata</taxon>
        <taxon>Craniata</taxon>
        <taxon>Vertebrata</taxon>
        <taxon>Euteleostomi</taxon>
        <taxon>Lepidosauria</taxon>
        <taxon>Squamata</taxon>
        <taxon>Bifurcata</taxon>
        <taxon>Unidentata</taxon>
        <taxon>Episquamata</taxon>
        <taxon>Toxicofera</taxon>
        <taxon>Serpentes</taxon>
        <taxon>Colubroidea</taxon>
        <taxon>Elapidae</taxon>
        <taxon>Elapinae</taxon>
        <taxon>Ophiophagus</taxon>
    </lineage>
</organism>
<feature type="non-terminal residue" evidence="11">
    <location>
        <position position="1"/>
    </location>
</feature>
<dbReference type="SMART" id="SM00698">
    <property type="entry name" value="MORN"/>
    <property type="match status" value="3"/>
</dbReference>
<keyword evidence="8" id="KW-0966">Cell projection</keyword>
<keyword evidence="12" id="KW-1185">Reference proteome</keyword>
<evidence type="ECO:0000256" key="1">
    <source>
        <dbReference type="ARBA" id="ARBA00004230"/>
    </source>
</evidence>
<dbReference type="PANTHER" id="PTHR46613:SF1">
    <property type="entry name" value="RADIAL SPOKE HEAD 10 HOMOLOG B-RELATED"/>
    <property type="match status" value="1"/>
</dbReference>
<name>V8NAY5_OPHHA</name>
<protein>
    <submittedName>
        <fullName evidence="11">Radial spoke head 10-like B</fullName>
    </submittedName>
</protein>
<feature type="region of interest" description="Disordered" evidence="10">
    <location>
        <begin position="342"/>
        <end position="361"/>
    </location>
</feature>
<evidence type="ECO:0000256" key="3">
    <source>
        <dbReference type="ARBA" id="ARBA00022490"/>
    </source>
</evidence>
<dbReference type="AlphaFoldDB" id="V8NAY5"/>
<feature type="coiled-coil region" evidence="9">
    <location>
        <begin position="434"/>
        <end position="492"/>
    </location>
</feature>
<evidence type="ECO:0000313" key="11">
    <source>
        <dbReference type="EMBL" id="ETE59429.1"/>
    </source>
</evidence>
<keyword evidence="6" id="KW-0969">Cilium</keyword>
<dbReference type="EMBL" id="AZIM01005583">
    <property type="protein sequence ID" value="ETE59429.1"/>
    <property type="molecule type" value="Genomic_DNA"/>
</dbReference>
<sequence>MFFSVSLNSYKSGNIYEGQWERDLRHGEGRMRNEYVGDFVNGDRHGHGKFFFASGAMYDGEWVLNKKHGTGKLVFKNGRVYEGEFNYDHITECPSLQIDMTNMEELSDLSLKGFSGIDKTLLEEIHSPYETLLLRMFLTYLIYLSFHIYHKDFDDRQQAVYALNYIDKCWEIFQAFCRPSTLPPYEPTMKMRHFVWMLEDLRLISKQLTATTVVDILAKDNPFVSDAETVNLEHELVFLEFFEALVDCALLYVTDEMLKQQAEEVAQAVTASYRPDELPDKSEAASLPPELPSPQKGKSKEGKKEEKSHKGKSYSKEKVASAQSVTVNVVFSPIPEEKEAVIGPPPVLEKEKDKSSPMKELAGGASLKGCVDQISTSFLRPFILFICSFPEKLEKEKNEEKDKLNLWMSQMYIFFVKKFFASYKHLQLVNKTIIDNRAREVELLILRKKQEEEEEAKLKALKEAEEARKLEEAAAEKAALELEENLTREMEENLSQ</sequence>
<comment type="subcellular location">
    <subcellularLocation>
        <location evidence="1">Cell projection</location>
        <location evidence="1">Cilium</location>
        <location evidence="1">Flagellum</location>
    </subcellularLocation>
    <subcellularLocation>
        <location evidence="2">Cytoplasm</location>
        <location evidence="2">Cytoskeleton</location>
        <location evidence="2">Cilium axoneme</location>
    </subcellularLocation>
</comment>
<evidence type="ECO:0000256" key="5">
    <source>
        <dbReference type="ARBA" id="ARBA00022846"/>
    </source>
</evidence>
<keyword evidence="3" id="KW-0963">Cytoplasm</keyword>
<dbReference type="PANTHER" id="PTHR46613">
    <property type="entry name" value="RADIAL SPOKE HEAD 10 HOMOLOG B-RELATED"/>
    <property type="match status" value="1"/>
</dbReference>
<evidence type="ECO:0000256" key="8">
    <source>
        <dbReference type="ARBA" id="ARBA00023273"/>
    </source>
</evidence>
<keyword evidence="7" id="KW-0206">Cytoskeleton</keyword>
<feature type="compositionally biased region" description="Basic and acidic residues" evidence="10">
    <location>
        <begin position="274"/>
        <end position="283"/>
    </location>
</feature>
<gene>
    <name evidence="11" type="primary">RSPH10B</name>
    <name evidence="11" type="ORF">L345_14847</name>
</gene>
<evidence type="ECO:0000313" key="12">
    <source>
        <dbReference type="Proteomes" id="UP000018936"/>
    </source>
</evidence>
<dbReference type="GO" id="GO:0031514">
    <property type="term" value="C:motile cilium"/>
    <property type="evidence" value="ECO:0007669"/>
    <property type="project" value="UniProtKB-SubCell"/>
</dbReference>
<keyword evidence="9" id="KW-0175">Coiled coil</keyword>
<dbReference type="InterPro" id="IPR003409">
    <property type="entry name" value="MORN"/>
</dbReference>
<dbReference type="SUPFAM" id="SSF82185">
    <property type="entry name" value="Histone H3 K4-specific methyltransferase SET7/9 N-terminal domain"/>
    <property type="match status" value="1"/>
</dbReference>
<feature type="non-terminal residue" evidence="11">
    <location>
        <position position="496"/>
    </location>
</feature>